<name>A0A8K1C2K3_PYTOL</name>
<dbReference type="AlphaFoldDB" id="A0A8K1C2K3"/>
<accession>A0A8K1C2K3</accession>
<evidence type="ECO:0000256" key="1">
    <source>
        <dbReference type="ARBA" id="ARBA00004123"/>
    </source>
</evidence>
<evidence type="ECO:0000256" key="2">
    <source>
        <dbReference type="ARBA" id="ARBA00022741"/>
    </source>
</evidence>
<dbReference type="GO" id="GO:0000722">
    <property type="term" value="P:telomere maintenance via recombination"/>
    <property type="evidence" value="ECO:0007669"/>
    <property type="project" value="TreeGrafter"/>
</dbReference>
<dbReference type="PANTHER" id="PTHR46487">
    <property type="entry name" value="DNA REPAIR PROTEIN XRCC3"/>
    <property type="match status" value="1"/>
</dbReference>
<dbReference type="PROSITE" id="PS50162">
    <property type="entry name" value="RECA_2"/>
    <property type="match status" value="1"/>
</dbReference>
<dbReference type="GO" id="GO:0045003">
    <property type="term" value="P:double-strand break repair via synthesis-dependent strand annealing"/>
    <property type="evidence" value="ECO:0007669"/>
    <property type="project" value="TreeGrafter"/>
</dbReference>
<dbReference type="InterPro" id="IPR027417">
    <property type="entry name" value="P-loop_NTPase"/>
</dbReference>
<keyword evidence="3" id="KW-0227">DNA damage</keyword>
<dbReference type="InterPro" id="IPR047348">
    <property type="entry name" value="XRCC3-like_C"/>
</dbReference>
<dbReference type="InterPro" id="IPR020588">
    <property type="entry name" value="RecA_ATP-bd"/>
</dbReference>
<feature type="domain" description="RecA family profile 1" evidence="8">
    <location>
        <begin position="18"/>
        <end position="211"/>
    </location>
</feature>
<evidence type="ECO:0000256" key="6">
    <source>
        <dbReference type="ARBA" id="ARBA00023242"/>
    </source>
</evidence>
<dbReference type="EMBL" id="SPLM01000148">
    <property type="protein sequence ID" value="TMW55265.1"/>
    <property type="molecule type" value="Genomic_DNA"/>
</dbReference>
<protein>
    <recommendedName>
        <fullName evidence="8">RecA family profile 1 domain-containing protein</fullName>
    </recommendedName>
</protein>
<dbReference type="PIRSF" id="PIRSF005856">
    <property type="entry name" value="Rad51"/>
    <property type="match status" value="1"/>
</dbReference>
<dbReference type="Gene3D" id="3.40.50.300">
    <property type="entry name" value="P-loop containing nucleotide triphosphate hydrolases"/>
    <property type="match status" value="1"/>
</dbReference>
<dbReference type="GO" id="GO:0005524">
    <property type="term" value="F:ATP binding"/>
    <property type="evidence" value="ECO:0007669"/>
    <property type="project" value="UniProtKB-KW"/>
</dbReference>
<sequence>MATQGRTALDLWQAREQEVVTLSSGCSSIDELLQGGFRSGILTEVCGEASAGKTQLCLQLLLQSCLPPVLGGLGGSACYICTEGIGSIKRLHELGHAYNQKYGSMLRKRRRTDVEQSSYNSMPSLLDSVFIEQVYEVDELVDVLQSRLPTLLADHDTKLVVIDSVAAVFRLESTGSVKDASERSRLMFHLANCMRILSAQFRVIFVMTNQVTGNFTEGAASIVSTHSNQHKPALGLSWSSCINQRLMLRRSRHTERRVEVVFSPYLPPATARFLITADGITSPDDAHDDTRNGTRRSLIGPNAT</sequence>
<dbReference type="Proteomes" id="UP000794436">
    <property type="component" value="Unassembled WGS sequence"/>
</dbReference>
<evidence type="ECO:0000313" key="10">
    <source>
        <dbReference type="Proteomes" id="UP000794436"/>
    </source>
</evidence>
<comment type="caution">
    <text evidence="9">The sequence shown here is derived from an EMBL/GenBank/DDBJ whole genome shotgun (WGS) entry which is preliminary data.</text>
</comment>
<evidence type="ECO:0000256" key="5">
    <source>
        <dbReference type="ARBA" id="ARBA00023204"/>
    </source>
</evidence>
<dbReference type="Pfam" id="PF08423">
    <property type="entry name" value="Rad51"/>
    <property type="match status" value="1"/>
</dbReference>
<feature type="region of interest" description="Disordered" evidence="7">
    <location>
        <begin position="282"/>
        <end position="304"/>
    </location>
</feature>
<evidence type="ECO:0000256" key="3">
    <source>
        <dbReference type="ARBA" id="ARBA00022763"/>
    </source>
</evidence>
<dbReference type="PANTHER" id="PTHR46487:SF1">
    <property type="entry name" value="DNA REPAIR PROTEIN XRCC3"/>
    <property type="match status" value="1"/>
</dbReference>
<dbReference type="SUPFAM" id="SSF52540">
    <property type="entry name" value="P-loop containing nucleoside triphosphate hydrolases"/>
    <property type="match status" value="1"/>
</dbReference>
<dbReference type="GO" id="GO:0090656">
    <property type="term" value="P:t-circle formation"/>
    <property type="evidence" value="ECO:0007669"/>
    <property type="project" value="TreeGrafter"/>
</dbReference>
<comment type="subcellular location">
    <subcellularLocation>
        <location evidence="1">Nucleus</location>
    </subcellularLocation>
</comment>
<dbReference type="GO" id="GO:0140664">
    <property type="term" value="F:ATP-dependent DNA damage sensor activity"/>
    <property type="evidence" value="ECO:0007669"/>
    <property type="project" value="InterPro"/>
</dbReference>
<keyword evidence="6" id="KW-0539">Nucleus</keyword>
<evidence type="ECO:0000256" key="7">
    <source>
        <dbReference type="SAM" id="MobiDB-lite"/>
    </source>
</evidence>
<keyword evidence="5" id="KW-0234">DNA repair</keyword>
<dbReference type="GO" id="GO:0005657">
    <property type="term" value="C:replication fork"/>
    <property type="evidence" value="ECO:0007669"/>
    <property type="project" value="TreeGrafter"/>
</dbReference>
<evidence type="ECO:0000259" key="8">
    <source>
        <dbReference type="PROSITE" id="PS50162"/>
    </source>
</evidence>
<reference evidence="9" key="1">
    <citation type="submission" date="2019-03" db="EMBL/GenBank/DDBJ databases">
        <title>Long read genome sequence of the mycoparasitic Pythium oligandrum ATCC 38472 isolated from sugarbeet rhizosphere.</title>
        <authorList>
            <person name="Gaulin E."/>
        </authorList>
    </citation>
    <scope>NUCLEOTIDE SEQUENCE</scope>
    <source>
        <strain evidence="9">ATCC 38472_TT</strain>
    </source>
</reference>
<proteinExistence type="predicted"/>
<organism evidence="9 10">
    <name type="scientific">Pythium oligandrum</name>
    <name type="common">Mycoparasitic fungus</name>
    <dbReference type="NCBI Taxonomy" id="41045"/>
    <lineage>
        <taxon>Eukaryota</taxon>
        <taxon>Sar</taxon>
        <taxon>Stramenopiles</taxon>
        <taxon>Oomycota</taxon>
        <taxon>Peronosporomycetes</taxon>
        <taxon>Pythiales</taxon>
        <taxon>Pythiaceae</taxon>
        <taxon>Pythium</taxon>
    </lineage>
</organism>
<keyword evidence="10" id="KW-1185">Reference proteome</keyword>
<dbReference type="CDD" id="cd19491">
    <property type="entry name" value="XRCC3"/>
    <property type="match status" value="1"/>
</dbReference>
<dbReference type="GO" id="GO:0000400">
    <property type="term" value="F:four-way junction DNA binding"/>
    <property type="evidence" value="ECO:0007669"/>
    <property type="project" value="TreeGrafter"/>
</dbReference>
<dbReference type="InterPro" id="IPR016467">
    <property type="entry name" value="DNA_recomb/repair_RecA-like"/>
</dbReference>
<gene>
    <name evidence="9" type="ORF">Poli38472_013156</name>
</gene>
<dbReference type="GO" id="GO:0033065">
    <property type="term" value="C:Rad51C-XRCC3 complex"/>
    <property type="evidence" value="ECO:0007669"/>
    <property type="project" value="TreeGrafter"/>
</dbReference>
<evidence type="ECO:0000256" key="4">
    <source>
        <dbReference type="ARBA" id="ARBA00022840"/>
    </source>
</evidence>
<dbReference type="OrthoDB" id="1861185at2759"/>
<keyword evidence="4" id="KW-0067">ATP-binding</keyword>
<dbReference type="InterPro" id="IPR013632">
    <property type="entry name" value="Rad51_C"/>
</dbReference>
<evidence type="ECO:0000313" key="9">
    <source>
        <dbReference type="EMBL" id="TMW55265.1"/>
    </source>
</evidence>
<dbReference type="GO" id="GO:0071140">
    <property type="term" value="P:resolution of mitotic recombination intermediates"/>
    <property type="evidence" value="ECO:0007669"/>
    <property type="project" value="TreeGrafter"/>
</dbReference>
<keyword evidence="2" id="KW-0547">Nucleotide-binding</keyword>